<comment type="caution">
    <text evidence="1">The sequence shown here is derived from an EMBL/GenBank/DDBJ whole genome shotgun (WGS) entry which is preliminary data.</text>
</comment>
<gene>
    <name evidence="1" type="ORF">EC844_12826</name>
</gene>
<sequence length="212" mass="24689">MEGLFIILISIISFFALKYYELPQSPASSSISPIKKTVSNMNHNEIYHLLQASLPELKKQSIPQDSQDFAHFRDWMNEHHAYMGYVEIKEFYDNGIADSEVLKNAQVDTAALENKIGQDVHKVWDKYSEDDFENLSISEQMDLNLEIDYEVEKALFNNIKHAAEEKNLKLFVVNRENPYWFVLPNHPDHNQNIVNAFNQVFEDDGDTKLVIY</sequence>
<name>A0A4V2QZM9_ACICA</name>
<dbReference type="EMBL" id="SLVJ01000028">
    <property type="protein sequence ID" value="TCM61428.1"/>
    <property type="molecule type" value="Genomic_DNA"/>
</dbReference>
<evidence type="ECO:0000313" key="1">
    <source>
        <dbReference type="EMBL" id="TCM61428.1"/>
    </source>
</evidence>
<reference evidence="1 2" key="1">
    <citation type="submission" date="2019-03" db="EMBL/GenBank/DDBJ databases">
        <title>Genomic analyses of the natural microbiome of Caenorhabditis elegans.</title>
        <authorList>
            <person name="Samuel B."/>
        </authorList>
    </citation>
    <scope>NUCLEOTIDE SEQUENCE [LARGE SCALE GENOMIC DNA]</scope>
    <source>
        <strain evidence="1 2">JUb89</strain>
    </source>
</reference>
<dbReference type="Proteomes" id="UP000294963">
    <property type="component" value="Unassembled WGS sequence"/>
</dbReference>
<keyword evidence="2" id="KW-1185">Reference proteome</keyword>
<accession>A0A4V2QZM9</accession>
<evidence type="ECO:0000313" key="2">
    <source>
        <dbReference type="Proteomes" id="UP000294963"/>
    </source>
</evidence>
<protein>
    <submittedName>
        <fullName evidence="1">Uncharacterized protein</fullName>
    </submittedName>
</protein>
<organism evidence="1 2">
    <name type="scientific">Acinetobacter calcoaceticus</name>
    <dbReference type="NCBI Taxonomy" id="471"/>
    <lineage>
        <taxon>Bacteria</taxon>
        <taxon>Pseudomonadati</taxon>
        <taxon>Pseudomonadota</taxon>
        <taxon>Gammaproteobacteria</taxon>
        <taxon>Moraxellales</taxon>
        <taxon>Moraxellaceae</taxon>
        <taxon>Acinetobacter</taxon>
        <taxon>Acinetobacter calcoaceticus/baumannii complex</taxon>
    </lineage>
</organism>
<proteinExistence type="predicted"/>
<dbReference type="AlphaFoldDB" id="A0A4V2QZM9"/>
<dbReference type="OrthoDB" id="6689016at2"/>